<organism evidence="1 2">
    <name type="scientific">Kordia antarctica</name>
    <dbReference type="NCBI Taxonomy" id="1218801"/>
    <lineage>
        <taxon>Bacteria</taxon>
        <taxon>Pseudomonadati</taxon>
        <taxon>Bacteroidota</taxon>
        <taxon>Flavobacteriia</taxon>
        <taxon>Flavobacteriales</taxon>
        <taxon>Flavobacteriaceae</taxon>
        <taxon>Kordia</taxon>
    </lineage>
</organism>
<proteinExistence type="predicted"/>
<dbReference type="EMBL" id="CP019288">
    <property type="protein sequence ID" value="QHI37501.1"/>
    <property type="molecule type" value="Genomic_DNA"/>
</dbReference>
<gene>
    <name evidence="1" type="ORF">IMCC3317_28800</name>
</gene>
<dbReference type="KEGG" id="kan:IMCC3317_28800"/>
<sequence length="267" mass="30634">MIRFLLLLFTIVFFTNCNKNNNDTIEKLKTEIQFIGGYRYFETPNIDIESLSQNTAKNLTDLLSKKELTASEVDSLGLELAITSLENNSLKIYNFGYDCGGTRGFITHPVVQWKNNQNKLFSYNFSKDINCSFYEIHQLNHPSKQLFLLIGQERGSGACLQNIVYCLEIKDDDLIVDNPFFINRPYINLCNVVFDFNQDTQELIGNEDYNGANNLIYAVKGQGKYSDSEKDNEKLIELLNGILFIEEELNVINLSFNGSRFIKINGY</sequence>
<name>A0A7L4ZLV8_9FLAO</name>
<accession>A0A7L4ZLV8</accession>
<protein>
    <submittedName>
        <fullName evidence="1">Uncharacterized protein</fullName>
    </submittedName>
</protein>
<keyword evidence="2" id="KW-1185">Reference proteome</keyword>
<dbReference type="RefSeq" id="WP_160130123.1">
    <property type="nucleotide sequence ID" value="NZ_CP019288.1"/>
</dbReference>
<evidence type="ECO:0000313" key="1">
    <source>
        <dbReference type="EMBL" id="QHI37501.1"/>
    </source>
</evidence>
<evidence type="ECO:0000313" key="2">
    <source>
        <dbReference type="Proteomes" id="UP000464657"/>
    </source>
</evidence>
<dbReference type="AlphaFoldDB" id="A0A7L4ZLV8"/>
<reference evidence="1 2" key="1">
    <citation type="journal article" date="2013" name="Int. J. Syst. Evol. Microbiol.">
        <title>Kordia antarctica sp. nov., isolated from Antarctic seawater.</title>
        <authorList>
            <person name="Baek K."/>
            <person name="Choi A."/>
            <person name="Kang I."/>
            <person name="Lee K."/>
            <person name="Cho J.C."/>
        </authorList>
    </citation>
    <scope>NUCLEOTIDE SEQUENCE [LARGE SCALE GENOMIC DNA]</scope>
    <source>
        <strain evidence="1 2">IMCC3317</strain>
    </source>
</reference>
<dbReference type="OrthoDB" id="747472at2"/>
<dbReference type="Proteomes" id="UP000464657">
    <property type="component" value="Chromosome"/>
</dbReference>